<gene>
    <name evidence="2" type="ORF">BBA_09198</name>
</gene>
<dbReference type="Proteomes" id="UP000002762">
    <property type="component" value="Unassembled WGS sequence"/>
</dbReference>
<dbReference type="PANTHER" id="PTHR42039:SF1">
    <property type="entry name" value="PUTATIVE (AFU_ORTHOLOGUE AFUA_3G02940)-RELATED"/>
    <property type="match status" value="1"/>
</dbReference>
<name>J5JDL0_BEAB2</name>
<feature type="chain" id="PRO_5003783912" evidence="1">
    <location>
        <begin position="18"/>
        <end position="323"/>
    </location>
</feature>
<dbReference type="OrthoDB" id="118256at2759"/>
<reference evidence="2 3" key="1">
    <citation type="journal article" date="2012" name="Sci. Rep.">
        <title>Genomic perspectives on the evolution of fungal entomopathogenicity in Beauveria bassiana.</title>
        <authorList>
            <person name="Xiao G."/>
            <person name="Ying S.H."/>
            <person name="Zheng P."/>
            <person name="Wang Z.L."/>
            <person name="Zhang S."/>
            <person name="Xie X.Q."/>
            <person name="Shang Y."/>
            <person name="St Leger R.J."/>
            <person name="Zhao G.P."/>
            <person name="Wang C."/>
            <person name="Feng M.G."/>
        </authorList>
    </citation>
    <scope>NUCLEOTIDE SEQUENCE [LARGE SCALE GENOMIC DNA]</scope>
    <source>
        <strain evidence="2 3">ARSEF 2860</strain>
    </source>
</reference>
<dbReference type="HOGENOM" id="CLU_043430_1_0_1"/>
<keyword evidence="1" id="KW-0732">Signal</keyword>
<dbReference type="Pfam" id="PF25312">
    <property type="entry name" value="Allergen_Asp_f_4"/>
    <property type="match status" value="1"/>
</dbReference>
<evidence type="ECO:0000256" key="1">
    <source>
        <dbReference type="SAM" id="SignalP"/>
    </source>
</evidence>
<proteinExistence type="predicted"/>
<organism evidence="2 3">
    <name type="scientific">Beauveria bassiana (strain ARSEF 2860)</name>
    <name type="common">White muscardine disease fungus</name>
    <name type="synonym">Tritirachium shiotae</name>
    <dbReference type="NCBI Taxonomy" id="655819"/>
    <lineage>
        <taxon>Eukaryota</taxon>
        <taxon>Fungi</taxon>
        <taxon>Dikarya</taxon>
        <taxon>Ascomycota</taxon>
        <taxon>Pezizomycotina</taxon>
        <taxon>Sordariomycetes</taxon>
        <taxon>Hypocreomycetidae</taxon>
        <taxon>Hypocreales</taxon>
        <taxon>Cordycipitaceae</taxon>
        <taxon>Beauveria</taxon>
    </lineage>
</organism>
<evidence type="ECO:0000313" key="2">
    <source>
        <dbReference type="EMBL" id="EJP61861.1"/>
    </source>
</evidence>
<dbReference type="PANTHER" id="PTHR42039">
    <property type="entry name" value="PUTATIVE (AFU_ORTHOLOGUE AFUA_3G02940)-RELATED"/>
    <property type="match status" value="1"/>
</dbReference>
<dbReference type="InterPro" id="IPR038903">
    <property type="entry name" value="Allergen_Asp_f_4"/>
</dbReference>
<dbReference type="EMBL" id="JH725196">
    <property type="protein sequence ID" value="EJP61861.1"/>
    <property type="molecule type" value="Genomic_DNA"/>
</dbReference>
<accession>J5JDL0</accession>
<feature type="signal peptide" evidence="1">
    <location>
        <begin position="1"/>
        <end position="17"/>
    </location>
</feature>
<sequence>MKSSLITLLASTTCSFAYRGSVPVDSINASDGSLVSTQGSLARSNEYISFCGGSKRATLAQVAYVGNTGTKEHYGCNIMQIPASIASHYRYTIEFINDGLDVQECKCWNKIGPDGGINGFFAGNEAITFSLAASGQQFVAFDENSQIGCSCHNGSVPLTPFGEFASTWVKADFGDDANQKHSGFDASCLVAALYDLEISALSVCGGPRNTCSTIYRNGTGENAYVKGMEDSDIVMPIDPGPVALTLSVKFRRFRSTFIGRRECFEIEDDDERKLLHPKLLLQSNIEDFEKESRGFDACLNFRLLIEELKDIDITENSTNSESK</sequence>
<dbReference type="GO" id="GO:0019863">
    <property type="term" value="F:IgE binding"/>
    <property type="evidence" value="ECO:0007669"/>
    <property type="project" value="InterPro"/>
</dbReference>
<dbReference type="InParanoid" id="J5JDL0"/>
<dbReference type="GeneID" id="19892210"/>
<dbReference type="STRING" id="655819.J5JDL0"/>
<evidence type="ECO:0000313" key="3">
    <source>
        <dbReference type="Proteomes" id="UP000002762"/>
    </source>
</evidence>
<protein>
    <submittedName>
        <fullName evidence="2">Allergen Asp F4</fullName>
    </submittedName>
</protein>
<keyword evidence="3" id="KW-1185">Reference proteome</keyword>
<dbReference type="AlphaFoldDB" id="J5JDL0"/>
<dbReference type="GO" id="GO:0005576">
    <property type="term" value="C:extracellular region"/>
    <property type="evidence" value="ECO:0007669"/>
    <property type="project" value="InterPro"/>
</dbReference>
<dbReference type="RefSeq" id="XP_008602517.1">
    <property type="nucleotide sequence ID" value="XM_008604295.1"/>
</dbReference>